<reference evidence="14" key="1">
    <citation type="submission" date="2016-10" db="EMBL/GenBank/DDBJ databases">
        <authorList>
            <person name="Varghese N."/>
            <person name="Submissions S."/>
        </authorList>
    </citation>
    <scope>NUCLEOTIDE SEQUENCE [LARGE SCALE GENOMIC DNA]</scope>
    <source>
        <strain evidence="14">DSM 3669</strain>
    </source>
</reference>
<keyword evidence="6" id="KW-0145">Chemotaxis</keyword>
<comment type="subcellular location">
    <subcellularLocation>
        <location evidence="1">Bacterial flagellum basal body</location>
    </subcellularLocation>
    <subcellularLocation>
        <location evidence="2">Cell membrane</location>
        <topology evidence="2">Peripheral membrane protein</topology>
        <orientation evidence="2">Cytoplasmic side</orientation>
    </subcellularLocation>
</comment>
<dbReference type="EMBL" id="FOYM01000002">
    <property type="protein sequence ID" value="SFQ97021.1"/>
    <property type="molecule type" value="Genomic_DNA"/>
</dbReference>
<evidence type="ECO:0000313" key="14">
    <source>
        <dbReference type="Proteomes" id="UP000199584"/>
    </source>
</evidence>
<keyword evidence="8" id="KW-0472">Membrane</keyword>
<dbReference type="STRING" id="39060.SAMN05660706_102104"/>
<feature type="domain" description="Flagellar motor switch protein FliG N-terminal" evidence="12">
    <location>
        <begin position="7"/>
        <end position="111"/>
    </location>
</feature>
<evidence type="ECO:0000259" key="11">
    <source>
        <dbReference type="Pfam" id="PF14841"/>
    </source>
</evidence>
<dbReference type="PANTHER" id="PTHR30534">
    <property type="entry name" value="FLAGELLAR MOTOR SWITCH PROTEIN FLIG"/>
    <property type="match status" value="1"/>
</dbReference>
<dbReference type="AlphaFoldDB" id="A0A1I6CVB3"/>
<dbReference type="GO" id="GO:0005886">
    <property type="term" value="C:plasma membrane"/>
    <property type="evidence" value="ECO:0007669"/>
    <property type="project" value="UniProtKB-SubCell"/>
</dbReference>
<dbReference type="InterPro" id="IPR023087">
    <property type="entry name" value="Flg_Motor_Flig_C"/>
</dbReference>
<keyword evidence="9" id="KW-0975">Bacterial flagellum</keyword>
<dbReference type="PIRSF" id="PIRSF003161">
    <property type="entry name" value="FliG"/>
    <property type="match status" value="1"/>
</dbReference>
<comment type="similarity">
    <text evidence="3">Belongs to the FliG family.</text>
</comment>
<evidence type="ECO:0000256" key="8">
    <source>
        <dbReference type="ARBA" id="ARBA00023136"/>
    </source>
</evidence>
<dbReference type="Pfam" id="PF01706">
    <property type="entry name" value="FliG_C"/>
    <property type="match status" value="1"/>
</dbReference>
<dbReference type="GO" id="GO:0006935">
    <property type="term" value="P:chemotaxis"/>
    <property type="evidence" value="ECO:0007669"/>
    <property type="project" value="UniProtKB-KW"/>
</dbReference>
<dbReference type="RefSeq" id="WP_092481774.1">
    <property type="nucleotide sequence ID" value="NZ_FOYM01000002.1"/>
</dbReference>
<evidence type="ECO:0000256" key="1">
    <source>
        <dbReference type="ARBA" id="ARBA00004117"/>
    </source>
</evidence>
<dbReference type="SUPFAM" id="SSF48029">
    <property type="entry name" value="FliG"/>
    <property type="match status" value="2"/>
</dbReference>
<dbReference type="PRINTS" id="PR00954">
    <property type="entry name" value="FLGMOTORFLIG"/>
</dbReference>
<organism evidence="13 14">
    <name type="scientific">Desulfoscipio geothermicus DSM 3669</name>
    <dbReference type="NCBI Taxonomy" id="1121426"/>
    <lineage>
        <taxon>Bacteria</taxon>
        <taxon>Bacillati</taxon>
        <taxon>Bacillota</taxon>
        <taxon>Clostridia</taxon>
        <taxon>Eubacteriales</taxon>
        <taxon>Desulfallaceae</taxon>
        <taxon>Desulfoscipio</taxon>
    </lineage>
</organism>
<evidence type="ECO:0000259" key="12">
    <source>
        <dbReference type="Pfam" id="PF14842"/>
    </source>
</evidence>
<dbReference type="Pfam" id="PF14841">
    <property type="entry name" value="FliG_M"/>
    <property type="match status" value="1"/>
</dbReference>
<dbReference type="InterPro" id="IPR032779">
    <property type="entry name" value="FliG_M"/>
</dbReference>
<dbReference type="NCBIfam" id="TIGR00207">
    <property type="entry name" value="fliG"/>
    <property type="match status" value="1"/>
</dbReference>
<keyword evidence="13" id="KW-0969">Cilium</keyword>
<evidence type="ECO:0000313" key="13">
    <source>
        <dbReference type="EMBL" id="SFQ97021.1"/>
    </source>
</evidence>
<dbReference type="GO" id="GO:0003774">
    <property type="term" value="F:cytoskeletal motor activity"/>
    <property type="evidence" value="ECO:0007669"/>
    <property type="project" value="InterPro"/>
</dbReference>
<evidence type="ECO:0000256" key="4">
    <source>
        <dbReference type="ARBA" id="ARBA00021870"/>
    </source>
</evidence>
<evidence type="ECO:0000256" key="3">
    <source>
        <dbReference type="ARBA" id="ARBA00010299"/>
    </source>
</evidence>
<feature type="domain" description="Flagellar motor switch protein FliG C-terminal" evidence="10">
    <location>
        <begin position="220"/>
        <end position="327"/>
    </location>
</feature>
<dbReference type="InterPro" id="IPR028263">
    <property type="entry name" value="FliG_N"/>
</dbReference>
<dbReference type="InterPro" id="IPR011002">
    <property type="entry name" value="FliG_a-hlx"/>
</dbReference>
<dbReference type="Proteomes" id="UP000199584">
    <property type="component" value="Unassembled WGS sequence"/>
</dbReference>
<gene>
    <name evidence="13" type="ORF">SAMN05660706_102104</name>
</gene>
<evidence type="ECO:0000259" key="10">
    <source>
        <dbReference type="Pfam" id="PF01706"/>
    </source>
</evidence>
<name>A0A1I6CVB3_9FIRM</name>
<keyword evidence="5" id="KW-1003">Cell membrane</keyword>
<protein>
    <recommendedName>
        <fullName evidence="4">Flagellar motor switch protein FliG</fullName>
    </recommendedName>
</protein>
<evidence type="ECO:0000256" key="7">
    <source>
        <dbReference type="ARBA" id="ARBA00022779"/>
    </source>
</evidence>
<evidence type="ECO:0000256" key="5">
    <source>
        <dbReference type="ARBA" id="ARBA00022475"/>
    </source>
</evidence>
<keyword evidence="13" id="KW-0282">Flagellum</keyword>
<dbReference type="InterPro" id="IPR000090">
    <property type="entry name" value="Flg_Motor_Flig"/>
</dbReference>
<dbReference type="GO" id="GO:0071973">
    <property type="term" value="P:bacterial-type flagellum-dependent cell motility"/>
    <property type="evidence" value="ECO:0007669"/>
    <property type="project" value="InterPro"/>
</dbReference>
<keyword evidence="14" id="KW-1185">Reference proteome</keyword>
<dbReference type="PANTHER" id="PTHR30534:SF0">
    <property type="entry name" value="FLAGELLAR MOTOR SWITCH PROTEIN FLIG"/>
    <property type="match status" value="1"/>
</dbReference>
<dbReference type="OrthoDB" id="9780302at2"/>
<keyword evidence="7" id="KW-0283">Flagellar rotation</keyword>
<sequence>MVTNATKLNGLQKTAILLISLGSDISAQILKKNFHQEDIEKITQQISMMDAIPQEVQKTVLEEFVQMTQAREYLMVGGLEYAKEMLHKALGDNKAIEILEKVQSTIKNKPFSSLRKTDPKHLLSFIRDEHPQVIALILTHLHSDQAALILSALSPELQSDIARRIATTDRVSPEMTREVESILERKLSVLEHSEQSSGGIKSLVDIINRVDRGTEKTILEELEITDPELTEEIRKLLFVFEDIVKLPDPSIQRVLREVDPKDLAKAMRATNEDVQERIFKNMSKRASDMLRDEIKYMGPVRLRDVEESQQKIVQVIRRLDETGEIIIARGGEDAIIT</sequence>
<dbReference type="Pfam" id="PF14842">
    <property type="entry name" value="FliG_N"/>
    <property type="match status" value="1"/>
</dbReference>
<accession>A0A1I6CVB3</accession>
<dbReference type="GO" id="GO:0009425">
    <property type="term" value="C:bacterial-type flagellum basal body"/>
    <property type="evidence" value="ECO:0007669"/>
    <property type="project" value="UniProtKB-SubCell"/>
</dbReference>
<dbReference type="FunFam" id="1.10.220.30:FF:000001">
    <property type="entry name" value="Flagellar motor switch protein FliG"/>
    <property type="match status" value="1"/>
</dbReference>
<evidence type="ECO:0000256" key="2">
    <source>
        <dbReference type="ARBA" id="ARBA00004413"/>
    </source>
</evidence>
<keyword evidence="13" id="KW-0966">Cell projection</keyword>
<proteinExistence type="inferred from homology"/>
<dbReference type="Gene3D" id="1.10.220.30">
    <property type="match status" value="3"/>
</dbReference>
<feature type="domain" description="Flagellar motor switch protein FliG middle" evidence="11">
    <location>
        <begin position="119"/>
        <end position="191"/>
    </location>
</feature>
<evidence type="ECO:0000256" key="6">
    <source>
        <dbReference type="ARBA" id="ARBA00022500"/>
    </source>
</evidence>
<evidence type="ECO:0000256" key="9">
    <source>
        <dbReference type="ARBA" id="ARBA00023143"/>
    </source>
</evidence>